<proteinExistence type="predicted"/>
<keyword evidence="1" id="KW-0472">Membrane</keyword>
<evidence type="ECO:0000313" key="3">
    <source>
        <dbReference type="Proteomes" id="UP001222377"/>
    </source>
</evidence>
<gene>
    <name evidence="2" type="ORF">PV946_16830</name>
</gene>
<organism evidence="2 3">
    <name type="scientific">Bacillus amyloliquefaciens</name>
    <name type="common">Bacillus velezensis</name>
    <dbReference type="NCBI Taxonomy" id="1390"/>
    <lineage>
        <taxon>Bacteria</taxon>
        <taxon>Bacillati</taxon>
        <taxon>Bacillota</taxon>
        <taxon>Bacilli</taxon>
        <taxon>Bacillales</taxon>
        <taxon>Bacillaceae</taxon>
        <taxon>Bacillus</taxon>
        <taxon>Bacillus amyloliquefaciens group</taxon>
    </lineage>
</organism>
<dbReference type="Proteomes" id="UP001222377">
    <property type="component" value="Unassembled WGS sequence"/>
</dbReference>
<keyword evidence="1" id="KW-0812">Transmembrane</keyword>
<feature type="transmembrane region" description="Helical" evidence="1">
    <location>
        <begin position="53"/>
        <end position="74"/>
    </location>
</feature>
<dbReference type="EMBL" id="JARKHX010000005">
    <property type="protein sequence ID" value="MDF4195405.1"/>
    <property type="molecule type" value="Genomic_DNA"/>
</dbReference>
<feature type="transmembrane region" description="Helical" evidence="1">
    <location>
        <begin position="86"/>
        <end position="103"/>
    </location>
</feature>
<evidence type="ECO:0008006" key="4">
    <source>
        <dbReference type="Google" id="ProtNLM"/>
    </source>
</evidence>
<keyword evidence="1" id="KW-1133">Transmembrane helix</keyword>
<comment type="caution">
    <text evidence="2">The sequence shown here is derived from an EMBL/GenBank/DDBJ whole genome shotgun (WGS) entry which is preliminary data.</text>
</comment>
<reference evidence="2" key="1">
    <citation type="submission" date="2023-02" db="EMBL/GenBank/DDBJ databases">
        <title>Draft Whole-Genome Sequences of Bacillus Strains of Potential Probiotic for Poultry.</title>
        <authorList>
            <person name="Ma L.M."/>
            <person name="Lopez-Guerra N."/>
            <person name="Zhang G."/>
        </authorList>
    </citation>
    <scope>NUCLEOTIDE SEQUENCE</scope>
    <source>
        <strain evidence="2">OSU1013-24</strain>
    </source>
</reference>
<dbReference type="RefSeq" id="WP_115940386.1">
    <property type="nucleotide sequence ID" value="NZ_JARKHX010000005.1"/>
</dbReference>
<protein>
    <recommendedName>
        <fullName evidence="4">YbfE</fullName>
    </recommendedName>
</protein>
<name>A0AAP4DKD1_BACAM</name>
<evidence type="ECO:0000256" key="1">
    <source>
        <dbReference type="SAM" id="Phobius"/>
    </source>
</evidence>
<dbReference type="AlphaFoldDB" id="A0AAP4DKD1"/>
<accession>A0AAP4DKD1</accession>
<sequence length="141" mass="16538">MKIDNQIYDEIKSIAESELLNSSKNDTELLTYLQKQDSITLNRLKTYFSEPRLSLTHSIKITVCGTLFTLFMFFATNEFSHLTGMIFRLFIGIIGFLWLISVYKNSRKIQISKNFKEKSENFRIIGMIDFVLEQRYRGIVS</sequence>
<evidence type="ECO:0000313" key="2">
    <source>
        <dbReference type="EMBL" id="MDF4195405.1"/>
    </source>
</evidence>